<accession>A0A7R9AZU9</accession>
<protein>
    <submittedName>
        <fullName evidence="2">Uncharacterized protein</fullName>
    </submittedName>
</protein>
<name>A0A7R9AZU9_TIMSH</name>
<feature type="region of interest" description="Disordered" evidence="1">
    <location>
        <begin position="64"/>
        <end position="83"/>
    </location>
</feature>
<sequence>MTARSRFESQSDSVPAQSHSSLGAIHGPASYSSLSRGPGSFFSEFSGDLNNFFTVAGPSKQAFQSSGADFSQTQSADTHGLSGLRLTTKHRNLGVTRAKMLVHQYQFRGFHSSPGISVR</sequence>
<feature type="compositionally biased region" description="Polar residues" evidence="1">
    <location>
        <begin position="10"/>
        <end position="21"/>
    </location>
</feature>
<feature type="region of interest" description="Disordered" evidence="1">
    <location>
        <begin position="1"/>
        <end position="29"/>
    </location>
</feature>
<proteinExistence type="predicted"/>
<reference evidence="2" key="1">
    <citation type="submission" date="2020-11" db="EMBL/GenBank/DDBJ databases">
        <authorList>
            <person name="Tran Van P."/>
        </authorList>
    </citation>
    <scope>NUCLEOTIDE SEQUENCE</scope>
</reference>
<feature type="compositionally biased region" description="Polar residues" evidence="1">
    <location>
        <begin position="64"/>
        <end position="77"/>
    </location>
</feature>
<evidence type="ECO:0000256" key="1">
    <source>
        <dbReference type="SAM" id="MobiDB-lite"/>
    </source>
</evidence>
<dbReference type="EMBL" id="OC003735">
    <property type="protein sequence ID" value="CAD7263640.1"/>
    <property type="molecule type" value="Genomic_DNA"/>
</dbReference>
<organism evidence="2">
    <name type="scientific">Timema shepardi</name>
    <name type="common">Walking stick</name>
    <dbReference type="NCBI Taxonomy" id="629360"/>
    <lineage>
        <taxon>Eukaryota</taxon>
        <taxon>Metazoa</taxon>
        <taxon>Ecdysozoa</taxon>
        <taxon>Arthropoda</taxon>
        <taxon>Hexapoda</taxon>
        <taxon>Insecta</taxon>
        <taxon>Pterygota</taxon>
        <taxon>Neoptera</taxon>
        <taxon>Polyneoptera</taxon>
        <taxon>Phasmatodea</taxon>
        <taxon>Timematodea</taxon>
        <taxon>Timematoidea</taxon>
        <taxon>Timematidae</taxon>
        <taxon>Timema</taxon>
    </lineage>
</organism>
<evidence type="ECO:0000313" key="2">
    <source>
        <dbReference type="EMBL" id="CAD7263640.1"/>
    </source>
</evidence>
<gene>
    <name evidence="2" type="ORF">TSIB3V08_LOCUS7713</name>
</gene>
<dbReference type="AlphaFoldDB" id="A0A7R9AZU9"/>